<dbReference type="InterPro" id="IPR036318">
    <property type="entry name" value="FAD-bd_PCMH-like_sf"/>
</dbReference>
<evidence type="ECO:0000256" key="2">
    <source>
        <dbReference type="ARBA" id="ARBA00008000"/>
    </source>
</evidence>
<evidence type="ECO:0000256" key="5">
    <source>
        <dbReference type="ARBA" id="ARBA00022946"/>
    </source>
</evidence>
<protein>
    <recommendedName>
        <fullName evidence="7">D-lactate dehydrogenase (cytochrome)</fullName>
        <ecNumber evidence="7">1.1.2.4</ecNumber>
    </recommendedName>
</protein>
<organism evidence="9 10">
    <name type="scientific">Halopenitus persicus</name>
    <dbReference type="NCBI Taxonomy" id="1048396"/>
    <lineage>
        <taxon>Archaea</taxon>
        <taxon>Methanobacteriati</taxon>
        <taxon>Methanobacteriota</taxon>
        <taxon>Stenosarchaea group</taxon>
        <taxon>Halobacteria</taxon>
        <taxon>Halobacteriales</taxon>
        <taxon>Haloferacaceae</taxon>
        <taxon>Halopenitus</taxon>
    </lineage>
</organism>
<evidence type="ECO:0000313" key="9">
    <source>
        <dbReference type="EMBL" id="SDX89884.1"/>
    </source>
</evidence>
<reference evidence="10" key="1">
    <citation type="submission" date="2016-10" db="EMBL/GenBank/DDBJ databases">
        <authorList>
            <person name="Varghese N."/>
            <person name="Submissions S."/>
        </authorList>
    </citation>
    <scope>NUCLEOTIDE SEQUENCE [LARGE SCALE GENOMIC DNA]</scope>
    <source>
        <strain evidence="10">DC30,IBRC 10041,KCTC 4046</strain>
    </source>
</reference>
<feature type="domain" description="FAD-binding PCMH-type" evidence="8">
    <location>
        <begin position="36"/>
        <end position="215"/>
    </location>
</feature>
<evidence type="ECO:0000256" key="6">
    <source>
        <dbReference type="ARBA" id="ARBA00023002"/>
    </source>
</evidence>
<dbReference type="EC" id="1.1.2.4" evidence="7"/>
<gene>
    <name evidence="9" type="ORF">SAMN05216564_10236</name>
</gene>
<dbReference type="GO" id="GO:0004458">
    <property type="term" value="F:D-lactate dehydrogenase (cytochrome) activity"/>
    <property type="evidence" value="ECO:0007669"/>
    <property type="project" value="UniProtKB-EC"/>
</dbReference>
<dbReference type="FunFam" id="3.30.70.2740:FF:000001">
    <property type="entry name" value="D-lactate dehydrogenase mitochondrial"/>
    <property type="match status" value="1"/>
</dbReference>
<dbReference type="Pfam" id="PF02913">
    <property type="entry name" value="FAD-oxidase_C"/>
    <property type="match status" value="1"/>
</dbReference>
<dbReference type="InterPro" id="IPR006094">
    <property type="entry name" value="Oxid_FAD_bind_N"/>
</dbReference>
<comment type="similarity">
    <text evidence="2">Belongs to the FAD-binding oxidoreductase/transferase type 4 family.</text>
</comment>
<dbReference type="OrthoDB" id="26910at2157"/>
<dbReference type="InterPro" id="IPR004113">
    <property type="entry name" value="FAD-bd_oxidored_4_C"/>
</dbReference>
<dbReference type="GO" id="GO:1903457">
    <property type="term" value="P:lactate catabolic process"/>
    <property type="evidence" value="ECO:0007669"/>
    <property type="project" value="TreeGrafter"/>
</dbReference>
<evidence type="ECO:0000256" key="7">
    <source>
        <dbReference type="ARBA" id="ARBA00038897"/>
    </source>
</evidence>
<dbReference type="InterPro" id="IPR016169">
    <property type="entry name" value="FAD-bd_PCMH_sub2"/>
</dbReference>
<dbReference type="RefSeq" id="WP_021072487.1">
    <property type="nucleotide sequence ID" value="NZ_FNPC01000002.1"/>
</dbReference>
<dbReference type="InterPro" id="IPR016171">
    <property type="entry name" value="Vanillyl_alc_oxidase_C-sub2"/>
</dbReference>
<dbReference type="Gene3D" id="3.30.465.10">
    <property type="match status" value="1"/>
</dbReference>
<dbReference type="EMBL" id="FNPC01000002">
    <property type="protein sequence ID" value="SDX89884.1"/>
    <property type="molecule type" value="Genomic_DNA"/>
</dbReference>
<dbReference type="PANTHER" id="PTHR11748">
    <property type="entry name" value="D-LACTATE DEHYDROGENASE"/>
    <property type="match status" value="1"/>
</dbReference>
<keyword evidence="3" id="KW-0285">Flavoprotein</keyword>
<dbReference type="GO" id="GO:0071949">
    <property type="term" value="F:FAD binding"/>
    <property type="evidence" value="ECO:0007669"/>
    <property type="project" value="InterPro"/>
</dbReference>
<keyword evidence="4" id="KW-0274">FAD</keyword>
<dbReference type="FunFam" id="1.10.45.10:FF:000001">
    <property type="entry name" value="D-lactate dehydrogenase mitochondrial"/>
    <property type="match status" value="1"/>
</dbReference>
<dbReference type="SUPFAM" id="SSF55103">
    <property type="entry name" value="FAD-linked oxidases, C-terminal domain"/>
    <property type="match status" value="1"/>
</dbReference>
<dbReference type="AlphaFoldDB" id="A0A1H3FIC0"/>
<keyword evidence="10" id="KW-1185">Reference proteome</keyword>
<evidence type="ECO:0000256" key="4">
    <source>
        <dbReference type="ARBA" id="ARBA00022827"/>
    </source>
</evidence>
<comment type="cofactor">
    <cofactor evidence="1">
        <name>FAD</name>
        <dbReference type="ChEBI" id="CHEBI:57692"/>
    </cofactor>
</comment>
<proteinExistence type="inferred from homology"/>
<dbReference type="SUPFAM" id="SSF56176">
    <property type="entry name" value="FAD-binding/transporter-associated domain-like"/>
    <property type="match status" value="1"/>
</dbReference>
<dbReference type="PANTHER" id="PTHR11748:SF111">
    <property type="entry name" value="D-LACTATE DEHYDROGENASE, MITOCHONDRIAL-RELATED"/>
    <property type="match status" value="1"/>
</dbReference>
<dbReference type="Gene3D" id="3.30.70.2740">
    <property type="match status" value="1"/>
</dbReference>
<name>A0A1H3FIC0_9EURY</name>
<dbReference type="Gene3D" id="1.10.45.10">
    <property type="entry name" value="Vanillyl-alcohol Oxidase, Chain A, domain 4"/>
    <property type="match status" value="1"/>
</dbReference>
<dbReference type="InterPro" id="IPR016164">
    <property type="entry name" value="FAD-linked_Oxase-like_C"/>
</dbReference>
<evidence type="ECO:0000256" key="1">
    <source>
        <dbReference type="ARBA" id="ARBA00001974"/>
    </source>
</evidence>
<dbReference type="GeneID" id="43838583"/>
<evidence type="ECO:0000256" key="3">
    <source>
        <dbReference type="ARBA" id="ARBA00022630"/>
    </source>
</evidence>
<dbReference type="PROSITE" id="PS51387">
    <property type="entry name" value="FAD_PCMH"/>
    <property type="match status" value="1"/>
</dbReference>
<dbReference type="GO" id="GO:0008720">
    <property type="term" value="F:D-lactate dehydrogenase (NAD+) activity"/>
    <property type="evidence" value="ECO:0007669"/>
    <property type="project" value="TreeGrafter"/>
</dbReference>
<dbReference type="Pfam" id="PF01565">
    <property type="entry name" value="FAD_binding_4"/>
    <property type="match status" value="1"/>
</dbReference>
<keyword evidence="5" id="KW-0809">Transit peptide</keyword>
<evidence type="ECO:0000259" key="8">
    <source>
        <dbReference type="PROSITE" id="PS51387"/>
    </source>
</evidence>
<evidence type="ECO:0000313" key="10">
    <source>
        <dbReference type="Proteomes" id="UP000199079"/>
    </source>
</evidence>
<dbReference type="InterPro" id="IPR016166">
    <property type="entry name" value="FAD-bd_PCMH"/>
</dbReference>
<keyword evidence="6" id="KW-0560">Oxidoreductase</keyword>
<accession>A0A1H3FIC0</accession>
<sequence length="458" mass="49371">MDIEFLHETSLAASQIATTRESLTDHASDWGTVSGEEHPPDVVVWPESVADVSSVLAAANDRGIPVTPYAAGTSLEGHAVPVEGGISMNMTRMDDVLDVRPEDFQIDVQPGALGSAVNDAVAEHGLFFPPLPSSGKISTIGGMIANDASGMQTVKYGEIHDWILRLEAVLADGTVIETGSTASKTSAGYNLMDLLVGSEGTLAVVTEATLELAGIPEQVWGGRVVFPNRTEASAAIADVVQSGVDVAKIELIDELSAAMANRYLDADLPDVPMAFVEFHANHHVETEVEFFTAILNDYDVEDVTITESGPEMERLWEVREEMASALKHYDPDLTMLTSGDVTVPISKYADLIDHISTLEAEHDLEIPCFGHAGDGNVHYTVMVRVGDEEHRALGKRVDSEIVRHAIELGGTCTGEHGVGMGKREYLPEEFNRATVDVMERIKRAMDPNGILNPGKIFE</sequence>
<dbReference type="Proteomes" id="UP000199079">
    <property type="component" value="Unassembled WGS sequence"/>
</dbReference>